<feature type="domain" description="ANTAR" evidence="5">
    <location>
        <begin position="167"/>
        <end position="228"/>
    </location>
</feature>
<dbReference type="SMART" id="SM00065">
    <property type="entry name" value="GAF"/>
    <property type="match status" value="1"/>
</dbReference>
<evidence type="ECO:0000313" key="7">
    <source>
        <dbReference type="Proteomes" id="UP000679307"/>
    </source>
</evidence>
<evidence type="ECO:0000313" key="6">
    <source>
        <dbReference type="EMBL" id="QVT79808.1"/>
    </source>
</evidence>
<dbReference type="SUPFAM" id="SSF55781">
    <property type="entry name" value="GAF domain-like"/>
    <property type="match status" value="1"/>
</dbReference>
<dbReference type="PROSITE" id="PS50921">
    <property type="entry name" value="ANTAR"/>
    <property type="match status" value="1"/>
</dbReference>
<protein>
    <recommendedName>
        <fullName evidence="5">ANTAR domain-containing protein</fullName>
    </recommendedName>
</protein>
<keyword evidence="3" id="KW-0805">Transcription regulation</keyword>
<dbReference type="InterPro" id="IPR005561">
    <property type="entry name" value="ANTAR"/>
</dbReference>
<dbReference type="InterPro" id="IPR036388">
    <property type="entry name" value="WH-like_DNA-bd_sf"/>
</dbReference>
<proteinExistence type="predicted"/>
<dbReference type="Gene3D" id="3.30.450.40">
    <property type="match status" value="1"/>
</dbReference>
<dbReference type="PIRSF" id="PIRSF036625">
    <property type="entry name" value="GAF_ANTAR"/>
    <property type="match status" value="1"/>
</dbReference>
<evidence type="ECO:0000256" key="3">
    <source>
        <dbReference type="ARBA" id="ARBA00023015"/>
    </source>
</evidence>
<accession>A0ABX8EL67</accession>
<keyword evidence="4" id="KW-0804">Transcription</keyword>
<sequence>MIATGELADVFVEAADSLVDDFDLVDFLQNLTDRAAAISGASSVGLLLADHRDTLRFMAASTASGQVLELFQLQNDDGPCLDCFRTGLPVVNADLRHAADRWPRFAPRAVAAGFESVHAFPMRLRKKVIGAMNLFGAVDDHFDPEEVRLVQALADIATIALLQERSIAQAGVVTQQLQAALNSRIAVEQAKGAVAQKLGTSPDEAFQLLRARARSTGRSISDVAAEVLQGA</sequence>
<name>A0ABX8EL67_9ACTN</name>
<dbReference type="InterPro" id="IPR011006">
    <property type="entry name" value="CheY-like_superfamily"/>
</dbReference>
<evidence type="ECO:0000259" key="5">
    <source>
        <dbReference type="PROSITE" id="PS50921"/>
    </source>
</evidence>
<dbReference type="InterPro" id="IPR012074">
    <property type="entry name" value="GAF_ANTAR"/>
</dbReference>
<evidence type="ECO:0000256" key="1">
    <source>
        <dbReference type="ARBA" id="ARBA00022679"/>
    </source>
</evidence>
<dbReference type="SMART" id="SM01012">
    <property type="entry name" value="ANTAR"/>
    <property type="match status" value="1"/>
</dbReference>
<dbReference type="Pfam" id="PF13185">
    <property type="entry name" value="GAF_2"/>
    <property type="match status" value="1"/>
</dbReference>
<keyword evidence="2" id="KW-0418">Kinase</keyword>
<dbReference type="Gene3D" id="1.10.10.10">
    <property type="entry name" value="Winged helix-like DNA-binding domain superfamily/Winged helix DNA-binding domain"/>
    <property type="match status" value="1"/>
</dbReference>
<keyword evidence="1" id="KW-0808">Transferase</keyword>
<dbReference type="RefSeq" id="WP_214059210.1">
    <property type="nucleotide sequence ID" value="NZ_BAAAHS010000014.1"/>
</dbReference>
<gene>
    <name evidence="6" type="ORF">ENKNEFLB_02198</name>
</gene>
<organism evidence="6 7">
    <name type="scientific">Nocardioides aquaticus</name>
    <dbReference type="NCBI Taxonomy" id="160826"/>
    <lineage>
        <taxon>Bacteria</taxon>
        <taxon>Bacillati</taxon>
        <taxon>Actinomycetota</taxon>
        <taxon>Actinomycetes</taxon>
        <taxon>Propionibacteriales</taxon>
        <taxon>Nocardioidaceae</taxon>
        <taxon>Nocardioides</taxon>
    </lineage>
</organism>
<dbReference type="InterPro" id="IPR003018">
    <property type="entry name" value="GAF"/>
</dbReference>
<dbReference type="Proteomes" id="UP000679307">
    <property type="component" value="Chromosome"/>
</dbReference>
<dbReference type="Pfam" id="PF03861">
    <property type="entry name" value="ANTAR"/>
    <property type="match status" value="1"/>
</dbReference>
<evidence type="ECO:0000256" key="2">
    <source>
        <dbReference type="ARBA" id="ARBA00022777"/>
    </source>
</evidence>
<dbReference type="SUPFAM" id="SSF52172">
    <property type="entry name" value="CheY-like"/>
    <property type="match status" value="1"/>
</dbReference>
<reference evidence="6 7" key="1">
    <citation type="submission" date="2021-05" db="EMBL/GenBank/DDBJ databases">
        <title>Complete genome of Nocardioides aquaticus KCTC 9944T isolated from meromictic and hypersaline Ekho Lake, Antarctica.</title>
        <authorList>
            <person name="Hwang K."/>
            <person name="Kim K.M."/>
            <person name="Choe H."/>
        </authorList>
    </citation>
    <scope>NUCLEOTIDE SEQUENCE [LARGE SCALE GENOMIC DNA]</scope>
    <source>
        <strain evidence="6 7">KCTC 9944</strain>
    </source>
</reference>
<evidence type="ECO:0000256" key="4">
    <source>
        <dbReference type="ARBA" id="ARBA00023163"/>
    </source>
</evidence>
<dbReference type="EMBL" id="CP075371">
    <property type="protein sequence ID" value="QVT79808.1"/>
    <property type="molecule type" value="Genomic_DNA"/>
</dbReference>
<keyword evidence="7" id="KW-1185">Reference proteome</keyword>
<dbReference type="InterPro" id="IPR029016">
    <property type="entry name" value="GAF-like_dom_sf"/>
</dbReference>